<evidence type="ECO:0000313" key="2">
    <source>
        <dbReference type="EMBL" id="KAJ7373726.1"/>
    </source>
</evidence>
<dbReference type="AlphaFoldDB" id="A0A9W9Z1Z6"/>
<dbReference type="GO" id="GO:0003735">
    <property type="term" value="F:structural constituent of ribosome"/>
    <property type="evidence" value="ECO:0007669"/>
    <property type="project" value="TreeGrafter"/>
</dbReference>
<dbReference type="GO" id="GO:0003723">
    <property type="term" value="F:RNA binding"/>
    <property type="evidence" value="ECO:0007669"/>
    <property type="project" value="TreeGrafter"/>
</dbReference>
<dbReference type="Gene3D" id="1.10.10.10">
    <property type="entry name" value="Winged helix-like DNA-binding domain superfamily/Winged helix DNA-binding domain"/>
    <property type="match status" value="1"/>
</dbReference>
<organism evidence="2 3">
    <name type="scientific">Desmophyllum pertusum</name>
    <dbReference type="NCBI Taxonomy" id="174260"/>
    <lineage>
        <taxon>Eukaryota</taxon>
        <taxon>Metazoa</taxon>
        <taxon>Cnidaria</taxon>
        <taxon>Anthozoa</taxon>
        <taxon>Hexacorallia</taxon>
        <taxon>Scleractinia</taxon>
        <taxon>Caryophylliina</taxon>
        <taxon>Caryophylliidae</taxon>
        <taxon>Desmophyllum</taxon>
    </lineage>
</organism>
<dbReference type="PANTHER" id="PTHR12146:SF0">
    <property type="entry name" value="RIBOSOMAL PROTEIN S10"/>
    <property type="match status" value="1"/>
</dbReference>
<dbReference type="InterPro" id="IPR036388">
    <property type="entry name" value="WH-like_DNA-bd_sf"/>
</dbReference>
<dbReference type="OrthoDB" id="5211809at2759"/>
<feature type="region of interest" description="Disordered" evidence="1">
    <location>
        <begin position="14"/>
        <end position="71"/>
    </location>
</feature>
<dbReference type="PANTHER" id="PTHR12146">
    <property type="entry name" value="40S RIBOSOMAL PROTEIN S10"/>
    <property type="match status" value="1"/>
</dbReference>
<protein>
    <submittedName>
        <fullName evidence="2">Ribosomal 40S subunit protein S10A</fullName>
    </submittedName>
</protein>
<feature type="compositionally biased region" description="Basic and acidic residues" evidence="1">
    <location>
        <begin position="26"/>
        <end position="39"/>
    </location>
</feature>
<dbReference type="EMBL" id="MU826830">
    <property type="protein sequence ID" value="KAJ7373726.1"/>
    <property type="molecule type" value="Genomic_DNA"/>
</dbReference>
<reference evidence="2" key="1">
    <citation type="submission" date="2023-01" db="EMBL/GenBank/DDBJ databases">
        <title>Genome assembly of the deep-sea coral Lophelia pertusa.</title>
        <authorList>
            <person name="Herrera S."/>
            <person name="Cordes E."/>
        </authorList>
    </citation>
    <scope>NUCLEOTIDE SEQUENCE</scope>
    <source>
        <strain evidence="2">USNM1676648</strain>
        <tissue evidence="2">Polyp</tissue>
    </source>
</reference>
<sequence>MKVSHISRDYLHLPPEIVPSTLRRQARAETARPRPKGPDGPRGPPSGDSADRDAYRRGPAPGMEPKGGAGSDFRPEFVSFVKCAKNLQFYQIHMMKCAKCIEII</sequence>
<dbReference type="InterPro" id="IPR037447">
    <property type="entry name" value="Ribosomal_eS10"/>
</dbReference>
<proteinExistence type="predicted"/>
<evidence type="ECO:0000313" key="3">
    <source>
        <dbReference type="Proteomes" id="UP001163046"/>
    </source>
</evidence>
<gene>
    <name evidence="2" type="primary">RPS10</name>
    <name evidence="2" type="ORF">OS493_011335</name>
</gene>
<name>A0A9W9Z1Z6_9CNID</name>
<accession>A0A9W9Z1Z6</accession>
<keyword evidence="3" id="KW-1185">Reference proteome</keyword>
<dbReference type="GO" id="GO:0022627">
    <property type="term" value="C:cytosolic small ribosomal subunit"/>
    <property type="evidence" value="ECO:0007669"/>
    <property type="project" value="TreeGrafter"/>
</dbReference>
<comment type="caution">
    <text evidence="2">The sequence shown here is derived from an EMBL/GenBank/DDBJ whole genome shotgun (WGS) entry which is preliminary data.</text>
</comment>
<dbReference type="Proteomes" id="UP001163046">
    <property type="component" value="Unassembled WGS sequence"/>
</dbReference>
<evidence type="ECO:0000256" key="1">
    <source>
        <dbReference type="SAM" id="MobiDB-lite"/>
    </source>
</evidence>